<dbReference type="KEGG" id="slb:AWJ20_4424"/>
<sequence>MATLTMLRNAHPSNATSDSENDEGVHVNGVRESLQHPLPKKEQGQQQQYQQPQKQQQQQQQQQYQKQQQQLSQSQASSESQGSQHKKNKSNGSIKHRLEDENDAEARNSTRRDSTYNTDSTGKVPTDKEVNSQPSAGFNNSSTASLNSQSTTNGTSDVPSQPNRRKLKANSLSASSSSSSLRSLSSNSSTSSNSSRRGLPSRAQYAVILVLSPLNGTFEKKSLVVPFAPDVLKLGRQTNAKTAPGIDNGYFDSRVLSRQHAEIWADRLSGKVWIKDAKSSNGTYINKQRLSSDNTESEPYELKKNDILELGIDICGDDGITLVHRKISAKVERVSVLSLQASGTTGDSNGDLPLSTSGYLATSKSVNGNFTSDLNIQNNTGAKHINGKILGINGGTAVNNLKSINGTIRRSELNGSKIRRMGIGGSQAGGLGNKNTDPLDVTLFGDMDDSLEDLVLGHTRNSVGGLFMHNGLNSSLAFESTIKRLIGEIHSVKVEGAKIRTVTKLLKDIKTKQEQSSQLASSVPEELVAKNSYIAELESRLQEQTTLDKLLAEEQSKRKVLEQENSSLQEKLRKVSEPLPSPVSTSPSTARSAAVSPKAASTIEVLTAELASTKEQLALFRLRAEKAEDQVTKQSSTIEELKRSLEQLHREKAIQDQELLQARLSNQSDPSLPGTDSTHLRRSSFNDLPPSLRIAVNNAISPTTSATANNGDDSDPSTTPPSSSASRVQTSSRAKPHTSSSMTKTIPMTTALGVVVLGISLMSFINRLSRDH</sequence>
<feature type="compositionally biased region" description="Low complexity" evidence="2">
    <location>
        <begin position="170"/>
        <end position="197"/>
    </location>
</feature>
<dbReference type="EMBL" id="CP014500">
    <property type="protein sequence ID" value="ANB11603.1"/>
    <property type="molecule type" value="Genomic_DNA"/>
</dbReference>
<feature type="compositionally biased region" description="Low complexity" evidence="2">
    <location>
        <begin position="582"/>
        <end position="597"/>
    </location>
</feature>
<feature type="region of interest" description="Disordered" evidence="2">
    <location>
        <begin position="702"/>
        <end position="744"/>
    </location>
</feature>
<dbReference type="Gene3D" id="2.60.200.20">
    <property type="match status" value="1"/>
</dbReference>
<evidence type="ECO:0000256" key="1">
    <source>
        <dbReference type="SAM" id="Coils"/>
    </source>
</evidence>
<protein>
    <submittedName>
        <fullName evidence="5">Far10p</fullName>
    </submittedName>
</protein>
<dbReference type="PANTHER" id="PTHR15715">
    <property type="entry name" value="CENTROSOMAL PROTEIN OF 170 KDA"/>
    <property type="match status" value="1"/>
</dbReference>
<feature type="compositionally biased region" description="Low complexity" evidence="2">
    <location>
        <begin position="716"/>
        <end position="733"/>
    </location>
</feature>
<evidence type="ECO:0000313" key="5">
    <source>
        <dbReference type="EMBL" id="ANB11603.1"/>
    </source>
</evidence>
<feature type="transmembrane region" description="Helical" evidence="3">
    <location>
        <begin position="746"/>
        <end position="765"/>
    </location>
</feature>
<feature type="coiled-coil region" evidence="1">
    <location>
        <begin position="610"/>
        <end position="658"/>
    </location>
</feature>
<dbReference type="RefSeq" id="XP_018734080.1">
    <property type="nucleotide sequence ID" value="XM_018881492.1"/>
</dbReference>
<evidence type="ECO:0000256" key="2">
    <source>
        <dbReference type="SAM" id="MobiDB-lite"/>
    </source>
</evidence>
<keyword evidence="6" id="KW-1185">Reference proteome</keyword>
<dbReference type="InterPro" id="IPR000253">
    <property type="entry name" value="FHA_dom"/>
</dbReference>
<feature type="compositionally biased region" description="Polar residues" evidence="2">
    <location>
        <begin position="131"/>
        <end position="162"/>
    </location>
</feature>
<dbReference type="AlphaFoldDB" id="A0A167CEY9"/>
<reference evidence="5 6" key="1">
    <citation type="submission" date="2016-02" db="EMBL/GenBank/DDBJ databases">
        <title>Complete genome sequence and transcriptome regulation of the pentose utilising yeast Sugiyamaella lignohabitans.</title>
        <authorList>
            <person name="Bellasio M."/>
            <person name="Peymann A."/>
            <person name="Valli M."/>
            <person name="Sipitzky M."/>
            <person name="Graf A."/>
            <person name="Sauer M."/>
            <person name="Marx H."/>
            <person name="Mattanovich D."/>
        </authorList>
    </citation>
    <scope>NUCLEOTIDE SEQUENCE [LARGE SCALE GENOMIC DNA]</scope>
    <source>
        <strain evidence="5 6">CBS 10342</strain>
    </source>
</reference>
<feature type="region of interest" description="Disordered" evidence="2">
    <location>
        <begin position="664"/>
        <end position="688"/>
    </location>
</feature>
<keyword evidence="1" id="KW-0175">Coiled coil</keyword>
<dbReference type="Pfam" id="PF00498">
    <property type="entry name" value="FHA"/>
    <property type="match status" value="1"/>
</dbReference>
<dbReference type="Proteomes" id="UP000189580">
    <property type="component" value="Chromosome c"/>
</dbReference>
<feature type="compositionally biased region" description="Basic and acidic residues" evidence="2">
    <location>
        <begin position="96"/>
        <end position="114"/>
    </location>
</feature>
<feature type="region of interest" description="Disordered" evidence="2">
    <location>
        <begin position="1"/>
        <end position="199"/>
    </location>
</feature>
<dbReference type="SUPFAM" id="SSF49879">
    <property type="entry name" value="SMAD/FHA domain"/>
    <property type="match status" value="1"/>
</dbReference>
<dbReference type="GO" id="GO:0005737">
    <property type="term" value="C:cytoplasm"/>
    <property type="evidence" value="ECO:0007669"/>
    <property type="project" value="TreeGrafter"/>
</dbReference>
<evidence type="ECO:0000259" key="4">
    <source>
        <dbReference type="PROSITE" id="PS50006"/>
    </source>
</evidence>
<feature type="domain" description="FHA" evidence="4">
    <location>
        <begin position="232"/>
        <end position="290"/>
    </location>
</feature>
<feature type="compositionally biased region" description="Low complexity" evidence="2">
    <location>
        <begin position="44"/>
        <end position="83"/>
    </location>
</feature>
<dbReference type="OrthoDB" id="687730at2759"/>
<keyword evidence="3" id="KW-1133">Transmembrane helix</keyword>
<accession>A0A167CEY9</accession>
<feature type="compositionally biased region" description="Polar residues" evidence="2">
    <location>
        <begin position="702"/>
        <end position="711"/>
    </location>
</feature>
<proteinExistence type="predicted"/>
<feature type="region of interest" description="Disordered" evidence="2">
    <location>
        <begin position="563"/>
        <end position="597"/>
    </location>
</feature>
<evidence type="ECO:0000313" key="6">
    <source>
        <dbReference type="Proteomes" id="UP000189580"/>
    </source>
</evidence>
<keyword evidence="3" id="KW-0812">Transmembrane</keyword>
<dbReference type="PROSITE" id="PS50006">
    <property type="entry name" value="FHA_DOMAIN"/>
    <property type="match status" value="1"/>
</dbReference>
<dbReference type="InterPro" id="IPR008984">
    <property type="entry name" value="SMAD_FHA_dom_sf"/>
</dbReference>
<dbReference type="InterPro" id="IPR051176">
    <property type="entry name" value="Cent_Immune-Sig_Mod"/>
</dbReference>
<dbReference type="SMART" id="SM00240">
    <property type="entry name" value="FHA"/>
    <property type="match status" value="1"/>
</dbReference>
<gene>
    <name evidence="5" type="primary">FAR10</name>
    <name evidence="5" type="ORF">AWJ20_4424</name>
</gene>
<organism evidence="5 6">
    <name type="scientific">Sugiyamaella lignohabitans</name>
    <dbReference type="NCBI Taxonomy" id="796027"/>
    <lineage>
        <taxon>Eukaryota</taxon>
        <taxon>Fungi</taxon>
        <taxon>Dikarya</taxon>
        <taxon>Ascomycota</taxon>
        <taxon>Saccharomycotina</taxon>
        <taxon>Dipodascomycetes</taxon>
        <taxon>Dipodascales</taxon>
        <taxon>Trichomonascaceae</taxon>
        <taxon>Sugiyamaella</taxon>
    </lineage>
</organism>
<name>A0A167CEY9_9ASCO</name>
<dbReference type="PANTHER" id="PTHR15715:SF37">
    <property type="entry name" value="LD47843P"/>
    <property type="match status" value="1"/>
</dbReference>
<dbReference type="GeneID" id="30036555"/>
<feature type="compositionally biased region" description="Polar residues" evidence="2">
    <location>
        <begin position="664"/>
        <end position="677"/>
    </location>
</feature>
<keyword evidence="3" id="KW-0472">Membrane</keyword>
<evidence type="ECO:0000256" key="3">
    <source>
        <dbReference type="SAM" id="Phobius"/>
    </source>
</evidence>